<name>A0A0N4WM57_HAEPC</name>
<evidence type="ECO:0000256" key="1">
    <source>
        <dbReference type="SAM" id="Coils"/>
    </source>
</evidence>
<dbReference type="WBParaSite" id="HPLM_0001227301-mRNA-1">
    <property type="protein sequence ID" value="HPLM_0001227301-mRNA-1"/>
    <property type="gene ID" value="HPLM_0001227301"/>
</dbReference>
<proteinExistence type="predicted"/>
<reference evidence="4" key="1">
    <citation type="submission" date="2017-02" db="UniProtKB">
        <authorList>
            <consortium name="WormBaseParasite"/>
        </authorList>
    </citation>
    <scope>IDENTIFICATION</scope>
</reference>
<evidence type="ECO:0000313" key="3">
    <source>
        <dbReference type="Proteomes" id="UP000268014"/>
    </source>
</evidence>
<keyword evidence="1" id="KW-0175">Coiled coil</keyword>
<dbReference type="Proteomes" id="UP000268014">
    <property type="component" value="Unassembled WGS sequence"/>
</dbReference>
<dbReference type="EMBL" id="UZAF01017809">
    <property type="protein sequence ID" value="VDO45178.1"/>
    <property type="molecule type" value="Genomic_DNA"/>
</dbReference>
<keyword evidence="3" id="KW-1185">Reference proteome</keyword>
<feature type="coiled-coil region" evidence="1">
    <location>
        <begin position="16"/>
        <end position="61"/>
    </location>
</feature>
<evidence type="ECO:0000313" key="4">
    <source>
        <dbReference type="WBParaSite" id="HPLM_0001227301-mRNA-1"/>
    </source>
</evidence>
<sequence length="173" mass="20598">MVKSEKPTSVAPWECLSQAMEKLRKYVESLEKKNADMIAEREHLKKQNADLLAKMEQLKIEDPANHDREVKEIYERYGQYPNVFLSEVERLLLMNNLSQWMKPWTERDKEITDSIEKYFFEYYEPKETPKGKPSVWSTVREKATERSASIRGKWLSESSTIKYPEKGEKNYCY</sequence>
<gene>
    <name evidence="2" type="ORF">HPLM_LOCUS12265</name>
</gene>
<dbReference type="AlphaFoldDB" id="A0A0N4WM57"/>
<evidence type="ECO:0000313" key="2">
    <source>
        <dbReference type="EMBL" id="VDO45178.1"/>
    </source>
</evidence>
<reference evidence="2 3" key="2">
    <citation type="submission" date="2018-11" db="EMBL/GenBank/DDBJ databases">
        <authorList>
            <consortium name="Pathogen Informatics"/>
        </authorList>
    </citation>
    <scope>NUCLEOTIDE SEQUENCE [LARGE SCALE GENOMIC DNA]</scope>
    <source>
        <strain evidence="2 3">MHpl1</strain>
    </source>
</reference>
<accession>A0A0N4WM57</accession>
<organism evidence="4">
    <name type="scientific">Haemonchus placei</name>
    <name type="common">Barber's pole worm</name>
    <dbReference type="NCBI Taxonomy" id="6290"/>
    <lineage>
        <taxon>Eukaryota</taxon>
        <taxon>Metazoa</taxon>
        <taxon>Ecdysozoa</taxon>
        <taxon>Nematoda</taxon>
        <taxon>Chromadorea</taxon>
        <taxon>Rhabditida</taxon>
        <taxon>Rhabditina</taxon>
        <taxon>Rhabditomorpha</taxon>
        <taxon>Strongyloidea</taxon>
        <taxon>Trichostrongylidae</taxon>
        <taxon>Haemonchus</taxon>
    </lineage>
</organism>
<protein>
    <submittedName>
        <fullName evidence="4">Coiled-coil domain containing 112</fullName>
    </submittedName>
</protein>